<dbReference type="Pfam" id="PF17655">
    <property type="entry name" value="IRK_C"/>
    <property type="match status" value="1"/>
</dbReference>
<dbReference type="InterPro" id="IPR014756">
    <property type="entry name" value="Ig_E-set"/>
</dbReference>
<feature type="transmembrane region" description="Helical" evidence="12">
    <location>
        <begin position="145"/>
        <end position="169"/>
    </location>
</feature>
<dbReference type="InterPro" id="IPR041647">
    <property type="entry name" value="IRK_C"/>
</dbReference>
<dbReference type="Proteomes" id="UP001175271">
    <property type="component" value="Unassembled WGS sequence"/>
</dbReference>
<dbReference type="InterPro" id="IPR016449">
    <property type="entry name" value="K_chnl_inward-rec_Kir"/>
</dbReference>
<evidence type="ECO:0000256" key="4">
    <source>
        <dbReference type="ARBA" id="ARBA00022692"/>
    </source>
</evidence>
<evidence type="ECO:0000256" key="3">
    <source>
        <dbReference type="ARBA" id="ARBA00022538"/>
    </source>
</evidence>
<dbReference type="EMBL" id="JAUCMV010000005">
    <property type="protein sequence ID" value="KAK0393118.1"/>
    <property type="molecule type" value="Genomic_DNA"/>
</dbReference>
<evidence type="ECO:0000256" key="5">
    <source>
        <dbReference type="ARBA" id="ARBA00022882"/>
    </source>
</evidence>
<keyword evidence="7 12" id="KW-1133">Transmembrane helix</keyword>
<name>A0AA39GUQ7_9BILA</name>
<feature type="transmembrane region" description="Helical" evidence="12">
    <location>
        <begin position="70"/>
        <end position="91"/>
    </location>
</feature>
<gene>
    <name evidence="15" type="ORF">QR680_000063</name>
</gene>
<evidence type="ECO:0000256" key="12">
    <source>
        <dbReference type="SAM" id="Phobius"/>
    </source>
</evidence>
<organism evidence="15 16">
    <name type="scientific">Steinernema hermaphroditum</name>
    <dbReference type="NCBI Taxonomy" id="289476"/>
    <lineage>
        <taxon>Eukaryota</taxon>
        <taxon>Metazoa</taxon>
        <taxon>Ecdysozoa</taxon>
        <taxon>Nematoda</taxon>
        <taxon>Chromadorea</taxon>
        <taxon>Rhabditida</taxon>
        <taxon>Tylenchina</taxon>
        <taxon>Panagrolaimomorpha</taxon>
        <taxon>Strongyloidoidea</taxon>
        <taxon>Steinernematidae</taxon>
        <taxon>Steinernema</taxon>
    </lineage>
</organism>
<dbReference type="InterPro" id="IPR013518">
    <property type="entry name" value="K_chnl_inward-rec_Kir_cyto"/>
</dbReference>
<keyword evidence="5 11" id="KW-0851">Voltage-gated channel</keyword>
<keyword evidence="6 11" id="KW-0630">Potassium</keyword>
<dbReference type="GO" id="GO:1990573">
    <property type="term" value="P:potassium ion import across plasma membrane"/>
    <property type="evidence" value="ECO:0007669"/>
    <property type="project" value="TreeGrafter"/>
</dbReference>
<dbReference type="SUPFAM" id="SSF81296">
    <property type="entry name" value="E set domains"/>
    <property type="match status" value="1"/>
</dbReference>
<reference evidence="15" key="1">
    <citation type="submission" date="2023-06" db="EMBL/GenBank/DDBJ databases">
        <title>Genomic analysis of the entomopathogenic nematode Steinernema hermaphroditum.</title>
        <authorList>
            <person name="Schwarz E.M."/>
            <person name="Heppert J.K."/>
            <person name="Baniya A."/>
            <person name="Schwartz H.T."/>
            <person name="Tan C.-H."/>
            <person name="Antoshechkin I."/>
            <person name="Sternberg P.W."/>
            <person name="Goodrich-Blair H."/>
            <person name="Dillman A.R."/>
        </authorList>
    </citation>
    <scope>NUCLEOTIDE SEQUENCE</scope>
    <source>
        <strain evidence="15">PS9179</strain>
        <tissue evidence="15">Whole animal</tissue>
    </source>
</reference>
<comment type="similarity">
    <text evidence="11">Belongs to the inward rectifier-type potassium channel (TC 1.A.2.1) family.</text>
</comment>
<dbReference type="Gene3D" id="1.10.287.70">
    <property type="match status" value="1"/>
</dbReference>
<evidence type="ECO:0000313" key="15">
    <source>
        <dbReference type="EMBL" id="KAK0393118.1"/>
    </source>
</evidence>
<keyword evidence="9 12" id="KW-0472">Membrane</keyword>
<keyword evidence="10 11" id="KW-0407">Ion channel</keyword>
<feature type="domain" description="Inward rectifier potassium channel C-terminal" evidence="14">
    <location>
        <begin position="182"/>
        <end position="357"/>
    </location>
</feature>
<evidence type="ECO:0000256" key="9">
    <source>
        <dbReference type="ARBA" id="ARBA00023136"/>
    </source>
</evidence>
<evidence type="ECO:0000259" key="13">
    <source>
        <dbReference type="Pfam" id="PF01007"/>
    </source>
</evidence>
<dbReference type="PANTHER" id="PTHR11767:SF102">
    <property type="entry name" value="INWARDLY RECTIFYING POTASSIUM CHANNEL 1, ISOFORM F"/>
    <property type="match status" value="1"/>
</dbReference>
<evidence type="ECO:0000256" key="7">
    <source>
        <dbReference type="ARBA" id="ARBA00022989"/>
    </source>
</evidence>
<evidence type="ECO:0000256" key="8">
    <source>
        <dbReference type="ARBA" id="ARBA00023065"/>
    </source>
</evidence>
<dbReference type="GO" id="GO:0005886">
    <property type="term" value="C:plasma membrane"/>
    <property type="evidence" value="ECO:0007669"/>
    <property type="project" value="TreeGrafter"/>
</dbReference>
<dbReference type="Pfam" id="PF01007">
    <property type="entry name" value="IRK"/>
    <property type="match status" value="1"/>
</dbReference>
<sequence>MCSTKTTRPTLCKPYDKRHSLLSRKKIVQRNRLVEQNGYINLRLTGTRKFEFGNYARDLYMTLLEVRWRYLVLVYFILLTSMWFAFALFYFTQAVQHGDLQGHADHEWTPCIHNAESFIDLLIFSFATQSTVGFGYRHLSAECPMVVTINMIQILIGTVTHGLLTGFIINKLARPTKRNATLKFSRNAVIAMRDGKLCLMIRIADMRKTCLAEAHVRMQMIRKTITCEGEMLPFHQSELNVGYNCGNDRLDVICPITVVHEINEHSPLYDFSKRIISDPSTRFEIIVMLEGVVESSGSITQARTSYVPSEILWGKKFDRLATYHRRDGTYLADLFKFNSVHDDPQTPDCSARELDEMISNGYYETFCDYDEESLMQQITIHDAKDFFCKNFSGKYHVNRTLTASTISDDIEVECIDELAQDVKPKIRKAPKSDRLRREFDIF</sequence>
<dbReference type="GO" id="GO:0034702">
    <property type="term" value="C:monoatomic ion channel complex"/>
    <property type="evidence" value="ECO:0007669"/>
    <property type="project" value="UniProtKB-KW"/>
</dbReference>
<comment type="caution">
    <text evidence="15">The sequence shown here is derived from an EMBL/GenBank/DDBJ whole genome shotgun (WGS) entry which is preliminary data.</text>
</comment>
<evidence type="ECO:0000256" key="2">
    <source>
        <dbReference type="ARBA" id="ARBA00022448"/>
    </source>
</evidence>
<protein>
    <submittedName>
        <fullName evidence="15">Uncharacterized protein</fullName>
    </submittedName>
</protein>
<keyword evidence="16" id="KW-1185">Reference proteome</keyword>
<dbReference type="GO" id="GO:0034765">
    <property type="term" value="P:regulation of monoatomic ion transmembrane transport"/>
    <property type="evidence" value="ECO:0007669"/>
    <property type="project" value="TreeGrafter"/>
</dbReference>
<dbReference type="SUPFAM" id="SSF81324">
    <property type="entry name" value="Voltage-gated potassium channels"/>
    <property type="match status" value="1"/>
</dbReference>
<keyword evidence="4 11" id="KW-0812">Transmembrane</keyword>
<accession>A0AA39GUQ7</accession>
<dbReference type="Gene3D" id="2.60.40.1400">
    <property type="entry name" value="G protein-activated inward rectifier potassium channel 1"/>
    <property type="match status" value="1"/>
</dbReference>
<comment type="subcellular location">
    <subcellularLocation>
        <location evidence="1 11">Membrane</location>
        <topology evidence="1 11">Multi-pass membrane protein</topology>
    </subcellularLocation>
</comment>
<evidence type="ECO:0000256" key="6">
    <source>
        <dbReference type="ARBA" id="ARBA00022958"/>
    </source>
</evidence>
<keyword evidence="8 11" id="KW-0406">Ion transport</keyword>
<dbReference type="PRINTS" id="PR01320">
    <property type="entry name" value="KIRCHANNEL"/>
</dbReference>
<dbReference type="InterPro" id="IPR040445">
    <property type="entry name" value="Kir_TM"/>
</dbReference>
<feature type="domain" description="Potassium channel inwardly rectifying transmembrane" evidence="13">
    <location>
        <begin position="34"/>
        <end position="175"/>
    </location>
</feature>
<dbReference type="PANTHER" id="PTHR11767">
    <property type="entry name" value="INWARD RECTIFIER POTASSIUM CHANNEL"/>
    <property type="match status" value="1"/>
</dbReference>
<evidence type="ECO:0000313" key="16">
    <source>
        <dbReference type="Proteomes" id="UP001175271"/>
    </source>
</evidence>
<evidence type="ECO:0000256" key="10">
    <source>
        <dbReference type="ARBA" id="ARBA00023303"/>
    </source>
</evidence>
<evidence type="ECO:0000259" key="14">
    <source>
        <dbReference type="Pfam" id="PF17655"/>
    </source>
</evidence>
<evidence type="ECO:0000256" key="11">
    <source>
        <dbReference type="RuleBase" id="RU003822"/>
    </source>
</evidence>
<keyword evidence="2 11" id="KW-0813">Transport</keyword>
<dbReference type="GO" id="GO:0005242">
    <property type="term" value="F:inward rectifier potassium channel activity"/>
    <property type="evidence" value="ECO:0007669"/>
    <property type="project" value="InterPro"/>
</dbReference>
<evidence type="ECO:0000256" key="1">
    <source>
        <dbReference type="ARBA" id="ARBA00004141"/>
    </source>
</evidence>
<proteinExistence type="inferred from homology"/>
<dbReference type="AlphaFoldDB" id="A0AA39GUQ7"/>
<keyword evidence="3 11" id="KW-0633">Potassium transport</keyword>